<dbReference type="InterPro" id="IPR012349">
    <property type="entry name" value="Split_barrel_FMN-bd"/>
</dbReference>
<dbReference type="InterPro" id="IPR052019">
    <property type="entry name" value="F420H2_bilvrd_red/Heme_oxyg"/>
</dbReference>
<dbReference type="EMBL" id="JBFAUK010000014">
    <property type="protein sequence ID" value="MEV5508422.1"/>
    <property type="molecule type" value="Genomic_DNA"/>
</dbReference>
<dbReference type="GO" id="GO:0004733">
    <property type="term" value="F:pyridoxamine phosphate oxidase activity"/>
    <property type="evidence" value="ECO:0007669"/>
    <property type="project" value="UniProtKB-EC"/>
</dbReference>
<protein>
    <submittedName>
        <fullName evidence="3">Pyridoxamine 5'-phosphate oxidase family protein</fullName>
        <ecNumber evidence="3">1.-.-.-</ecNumber>
        <ecNumber evidence="3">1.4.3.5</ecNumber>
    </submittedName>
</protein>
<proteinExistence type="predicted"/>
<evidence type="ECO:0000259" key="2">
    <source>
        <dbReference type="Pfam" id="PF01243"/>
    </source>
</evidence>
<dbReference type="InterPro" id="IPR011576">
    <property type="entry name" value="Pyridox_Oxase_N"/>
</dbReference>
<evidence type="ECO:0000256" key="1">
    <source>
        <dbReference type="ARBA" id="ARBA00023002"/>
    </source>
</evidence>
<name>A0ABV3K139_STRON</name>
<organism evidence="3 4">
    <name type="scientific">Streptomyces orinoci</name>
    <name type="common">Streptoverticillium orinoci</name>
    <dbReference type="NCBI Taxonomy" id="67339"/>
    <lineage>
        <taxon>Bacteria</taxon>
        <taxon>Bacillati</taxon>
        <taxon>Actinomycetota</taxon>
        <taxon>Actinomycetes</taxon>
        <taxon>Kitasatosporales</taxon>
        <taxon>Streptomycetaceae</taxon>
        <taxon>Streptomyces</taxon>
    </lineage>
</organism>
<dbReference type="Proteomes" id="UP001552594">
    <property type="component" value="Unassembled WGS sequence"/>
</dbReference>
<dbReference type="EC" id="1.-.-.-" evidence="3"/>
<accession>A0ABV3K139</accession>
<sequence>MVKSQRRGRRLMMSGPELDAFLTAQRVCRLATTGPDGRPHISPLWFLWHDGSLWLYSLTRSRRWADLRQDARAAAVVDDGVAYGELRGAELSGTVGTVGEVPRTGACHDRLTFVERLFAEKYFGTSALPHDGRHAWLRLRPESVVSWDFRKAAHPDGSTGAPGGP</sequence>
<gene>
    <name evidence="3" type="ORF">AB0L16_18415</name>
</gene>
<dbReference type="PANTHER" id="PTHR35176:SF6">
    <property type="entry name" value="HEME OXYGENASE HI_0854-RELATED"/>
    <property type="match status" value="1"/>
</dbReference>
<dbReference type="PANTHER" id="PTHR35176">
    <property type="entry name" value="HEME OXYGENASE HI_0854-RELATED"/>
    <property type="match status" value="1"/>
</dbReference>
<keyword evidence="1 3" id="KW-0560">Oxidoreductase</keyword>
<dbReference type="EC" id="1.4.3.5" evidence="3"/>
<dbReference type="Pfam" id="PF01243">
    <property type="entry name" value="PNPOx_N"/>
    <property type="match status" value="1"/>
</dbReference>
<dbReference type="RefSeq" id="WP_109278042.1">
    <property type="nucleotide sequence ID" value="NZ_JBFAUK010000014.1"/>
</dbReference>
<evidence type="ECO:0000313" key="3">
    <source>
        <dbReference type="EMBL" id="MEV5508422.1"/>
    </source>
</evidence>
<reference evidence="3 4" key="1">
    <citation type="submission" date="2024-06" db="EMBL/GenBank/DDBJ databases">
        <title>The Natural Products Discovery Center: Release of the First 8490 Sequenced Strains for Exploring Actinobacteria Biosynthetic Diversity.</title>
        <authorList>
            <person name="Kalkreuter E."/>
            <person name="Kautsar S.A."/>
            <person name="Yang D."/>
            <person name="Bader C.D."/>
            <person name="Teijaro C.N."/>
            <person name="Fluegel L."/>
            <person name="Davis C.M."/>
            <person name="Simpson J.R."/>
            <person name="Lauterbach L."/>
            <person name="Steele A.D."/>
            <person name="Gui C."/>
            <person name="Meng S."/>
            <person name="Li G."/>
            <person name="Viehrig K."/>
            <person name="Ye F."/>
            <person name="Su P."/>
            <person name="Kiefer A.F."/>
            <person name="Nichols A."/>
            <person name="Cepeda A.J."/>
            <person name="Yan W."/>
            <person name="Fan B."/>
            <person name="Jiang Y."/>
            <person name="Adhikari A."/>
            <person name="Zheng C.-J."/>
            <person name="Schuster L."/>
            <person name="Cowan T.M."/>
            <person name="Smanski M.J."/>
            <person name="Chevrette M.G."/>
            <person name="De Carvalho L.P.S."/>
            <person name="Shen B."/>
        </authorList>
    </citation>
    <scope>NUCLEOTIDE SEQUENCE [LARGE SCALE GENOMIC DNA]</scope>
    <source>
        <strain evidence="3 4">NPDC052347</strain>
    </source>
</reference>
<comment type="caution">
    <text evidence="3">The sequence shown here is derived from an EMBL/GenBank/DDBJ whole genome shotgun (WGS) entry which is preliminary data.</text>
</comment>
<evidence type="ECO:0000313" key="4">
    <source>
        <dbReference type="Proteomes" id="UP001552594"/>
    </source>
</evidence>
<feature type="domain" description="Pyridoxamine 5'-phosphate oxidase N-terminal" evidence="2">
    <location>
        <begin position="16"/>
        <end position="147"/>
    </location>
</feature>
<keyword evidence="4" id="KW-1185">Reference proteome</keyword>
<dbReference type="SUPFAM" id="SSF50475">
    <property type="entry name" value="FMN-binding split barrel"/>
    <property type="match status" value="1"/>
</dbReference>
<dbReference type="Gene3D" id="2.30.110.10">
    <property type="entry name" value="Electron Transport, Fmn-binding Protein, Chain A"/>
    <property type="match status" value="1"/>
</dbReference>